<keyword evidence="17" id="KW-1185">Reference proteome</keyword>
<evidence type="ECO:0000256" key="14">
    <source>
        <dbReference type="SAM" id="SignalP"/>
    </source>
</evidence>
<dbReference type="Pfam" id="PF16797">
    <property type="entry name" value="Fungal_KA1"/>
    <property type="match status" value="1"/>
</dbReference>
<feature type="chain" id="PRO_5021454574" description="non-specific serine/threonine protein kinase" evidence="14">
    <location>
        <begin position="23"/>
        <end position="1330"/>
    </location>
</feature>
<dbReference type="PROSITE" id="PS00108">
    <property type="entry name" value="PROTEIN_KINASE_ST"/>
    <property type="match status" value="1"/>
</dbReference>
<sequence length="1330" mass="148831">MIRHLSTASFLALSLLSTLISSHHYAILSYALGISTAVVEYYLNGTIPHPVQHQDSRSTLKWARGISEDCDQIQKIVITMSVQHTRPPSRRPLGEATRRVNNNQLSTTRLQLKSTPTNHDSLRQDGLLQVYNQASASPGEQYSYLDNTRIPSPVSNVVNPRLSAISKEAATDSKRSSQISTASSATSDGKNLKKFIGPWKLGKTLGEGATARVRLAKNKNTHQMAAIKIVQKRNAQMSQAGSLANLERLDPLHDESDGVRRMPVGIEREVAIMKLIQHPNIMKIYDIWENRTEIYLVLEYVDNGELFAQIANNGRLDEETAMKYFRQLLSALGYCHSYNICHRDLKPENILITSTGDIKVADFGMAALHQGADHKLRTSCGSPHYAAPELIGGFKYRGDKVDIWSMGVILYASLCGRLPFDVEGVGNDRARLNPLLSKIQKGEYEVAPEFSKEAANLISRILQVNPKERITLNQIWKHPVVRKYDYLDNLGSGQSIPSLSLIDCARPVSRRSDIDKDLLRQLWSMWHAYSEEQLIETLLSEKPNEQKRFYTLLLRYRNSQLEDYEPDLSYSNSDYHHIRPSTLTKTYSTCHFPPQTGSSHHRQQASRFTVVSNRSEHTYDPFNASRPQHLDSLRSDDQIKVTVHAPQNEEHGRYRQPSRMSTSRSTSDRGRLQKPVSRVYASRSSLASSTRSRGSAPFRATVGHKRGVEFSHTRRRSLSSQKIMSTNGPLTSVGEQAAGADEKASLQPAIEHSTSTRYIRSKKPQAGSTKVTTTIIQKSGRGSLIWKDDVRQLSSSLAKDCDEAFNRTSVVSSTTQNKSRFSGNSSVASRGPSPMLNVPAKSQTLRHGSFDSRPLPPPPARSDSVKKELLEARKQATLRMASGEDSPGYIDRMVSHIDRLILPPSASPLLTRQDRRAVSAPAETKQKNYTRPLPAINEAYGDELSPRKVESDRIASAPEPRTFKKNSKFFNERETIRVVNASAASFSPVKAPAPLTIRKKSSQSGQITGQSGQESFDDSFKNQSSGQGLRHQYYANPKADIGPELSRIDEDSNLDDPYAQDSNAGTIVKKRSGWFRRNSKASDEGESRSSSILGNETLLSQSSSKSGGRKSEPEDFPLIPPTKKKGSILGRLFKKKLPKTGMTVATHDMFDEDMSIQDSIADSRQQSRQNRIHQTTQARQIEPQQNWLAKLFHVKPASKFICFSVSRRTARLEIAKVLKDWKRYGIKDVQVDKQRNIVFGKVGSENFLNLKEVSFAAEILTVFEHLDRGRKINLAVARITQERGAASSFHKVVETLDSVLQVRGVLVMDEEKKRMMVRTVNSMITDTIIS</sequence>
<dbReference type="GO" id="GO:0005935">
    <property type="term" value="C:cellular bud neck"/>
    <property type="evidence" value="ECO:0007669"/>
    <property type="project" value="UniProtKB-SubCell"/>
</dbReference>
<dbReference type="SMART" id="SM00220">
    <property type="entry name" value="S_TKc"/>
    <property type="match status" value="1"/>
</dbReference>
<dbReference type="GO" id="GO:0035556">
    <property type="term" value="P:intracellular signal transduction"/>
    <property type="evidence" value="ECO:0007669"/>
    <property type="project" value="TreeGrafter"/>
</dbReference>
<feature type="region of interest" description="Disordered" evidence="13">
    <location>
        <begin position="167"/>
        <end position="189"/>
    </location>
</feature>
<dbReference type="InterPro" id="IPR017441">
    <property type="entry name" value="Protein_kinase_ATP_BS"/>
</dbReference>
<evidence type="ECO:0000256" key="10">
    <source>
        <dbReference type="ARBA" id="ARBA00047899"/>
    </source>
</evidence>
<keyword evidence="6" id="KW-0808">Transferase</keyword>
<evidence type="ECO:0000256" key="12">
    <source>
        <dbReference type="PROSITE-ProRule" id="PRU10141"/>
    </source>
</evidence>
<comment type="similarity">
    <text evidence="2">Belongs to the protein kinase superfamily. CAMK Ser/Thr protein kinase family. NIM1 subfamily.</text>
</comment>
<dbReference type="FunFam" id="1.10.510.10:FF:000394">
    <property type="entry name" value="Serine/threonine-protein kinase HSL1"/>
    <property type="match status" value="1"/>
</dbReference>
<dbReference type="InterPro" id="IPR000719">
    <property type="entry name" value="Prot_kinase_dom"/>
</dbReference>
<evidence type="ECO:0000256" key="7">
    <source>
        <dbReference type="ARBA" id="ARBA00022741"/>
    </source>
</evidence>
<feature type="compositionally biased region" description="Low complexity" evidence="13">
    <location>
        <begin position="176"/>
        <end position="187"/>
    </location>
</feature>
<feature type="compositionally biased region" description="Polar residues" evidence="13">
    <location>
        <begin position="809"/>
        <end position="828"/>
    </location>
</feature>
<dbReference type="EMBL" id="PQXH01000215">
    <property type="protein sequence ID" value="TGO08304.1"/>
    <property type="molecule type" value="Genomic_DNA"/>
</dbReference>
<dbReference type="PROSITE" id="PS50011">
    <property type="entry name" value="PROTEIN_KINASE_DOM"/>
    <property type="match status" value="1"/>
</dbReference>
<keyword evidence="5" id="KW-0597">Phosphoprotein</keyword>
<feature type="compositionally biased region" description="Low complexity" evidence="13">
    <location>
        <begin position="655"/>
        <end position="665"/>
    </location>
</feature>
<evidence type="ECO:0000256" key="9">
    <source>
        <dbReference type="ARBA" id="ARBA00022840"/>
    </source>
</evidence>
<keyword evidence="4" id="KW-0723">Serine/threonine-protein kinase</keyword>
<feature type="region of interest" description="Disordered" evidence="13">
    <location>
        <begin position="914"/>
        <end position="960"/>
    </location>
</feature>
<dbReference type="OrthoDB" id="504170at2759"/>
<evidence type="ECO:0000256" key="5">
    <source>
        <dbReference type="ARBA" id="ARBA00022553"/>
    </source>
</evidence>
<comment type="subcellular location">
    <subcellularLocation>
        <location evidence="1">Bud neck</location>
    </subcellularLocation>
</comment>
<evidence type="ECO:0000313" key="16">
    <source>
        <dbReference type="EMBL" id="TGO08304.1"/>
    </source>
</evidence>
<feature type="compositionally biased region" description="Polar residues" evidence="13">
    <location>
        <begin position="718"/>
        <end position="734"/>
    </location>
</feature>
<evidence type="ECO:0000256" key="1">
    <source>
        <dbReference type="ARBA" id="ARBA00004266"/>
    </source>
</evidence>
<feature type="compositionally biased region" description="Polar residues" evidence="13">
    <location>
        <begin position="1088"/>
        <end position="1099"/>
    </location>
</feature>
<evidence type="ECO:0000256" key="2">
    <source>
        <dbReference type="ARBA" id="ARBA00010791"/>
    </source>
</evidence>
<evidence type="ECO:0000256" key="6">
    <source>
        <dbReference type="ARBA" id="ARBA00022679"/>
    </source>
</evidence>
<organism evidence="16 17">
    <name type="scientific">Botrytis tulipae</name>
    <dbReference type="NCBI Taxonomy" id="87230"/>
    <lineage>
        <taxon>Eukaryota</taxon>
        <taxon>Fungi</taxon>
        <taxon>Dikarya</taxon>
        <taxon>Ascomycota</taxon>
        <taxon>Pezizomycotina</taxon>
        <taxon>Leotiomycetes</taxon>
        <taxon>Helotiales</taxon>
        <taxon>Sclerotiniaceae</taxon>
        <taxon>Botrytis</taxon>
    </lineage>
</organism>
<feature type="region of interest" description="Disordered" evidence="13">
    <location>
        <begin position="643"/>
        <end position="745"/>
    </location>
</feature>
<proteinExistence type="inferred from homology"/>
<gene>
    <name evidence="16" type="ORF">BTUL_0215g00070</name>
</gene>
<evidence type="ECO:0000256" key="3">
    <source>
        <dbReference type="ARBA" id="ARBA00012513"/>
    </source>
</evidence>
<name>A0A4Z1E7Z1_9HELO</name>
<dbReference type="PANTHER" id="PTHR24346">
    <property type="entry name" value="MAP/MICROTUBULE AFFINITY-REGULATING KINASE"/>
    <property type="match status" value="1"/>
</dbReference>
<dbReference type="Pfam" id="PF00069">
    <property type="entry name" value="Pkinase"/>
    <property type="match status" value="1"/>
</dbReference>
<dbReference type="Proteomes" id="UP000297777">
    <property type="component" value="Unassembled WGS sequence"/>
</dbReference>
<dbReference type="InterPro" id="IPR031850">
    <property type="entry name" value="Fungal_KA1_dom"/>
</dbReference>
<dbReference type="GO" id="GO:0005940">
    <property type="term" value="C:septin ring"/>
    <property type="evidence" value="ECO:0007669"/>
    <property type="project" value="UniProtKB-ARBA"/>
</dbReference>
<evidence type="ECO:0000256" key="13">
    <source>
        <dbReference type="SAM" id="MobiDB-lite"/>
    </source>
</evidence>
<dbReference type="GO" id="GO:0005524">
    <property type="term" value="F:ATP binding"/>
    <property type="evidence" value="ECO:0007669"/>
    <property type="project" value="UniProtKB-UniRule"/>
</dbReference>
<evidence type="ECO:0000256" key="11">
    <source>
        <dbReference type="ARBA" id="ARBA00048679"/>
    </source>
</evidence>
<reference evidence="16 17" key="1">
    <citation type="submission" date="2017-12" db="EMBL/GenBank/DDBJ databases">
        <title>Comparative genomics of Botrytis spp.</title>
        <authorList>
            <person name="Valero-Jimenez C.A."/>
            <person name="Tapia P."/>
            <person name="Veloso J."/>
            <person name="Silva-Moreno E."/>
            <person name="Staats M."/>
            <person name="Valdes J.H."/>
            <person name="Van Kan J.A.L."/>
        </authorList>
    </citation>
    <scope>NUCLEOTIDE SEQUENCE [LARGE SCALE GENOMIC DNA]</scope>
    <source>
        <strain evidence="16 17">Bt9001</strain>
    </source>
</reference>
<keyword evidence="14" id="KW-0732">Signal</keyword>
<accession>A0A4Z1E7Z1</accession>
<feature type="binding site" evidence="12">
    <location>
        <position position="228"/>
    </location>
    <ligand>
        <name>ATP</name>
        <dbReference type="ChEBI" id="CHEBI:30616"/>
    </ligand>
</feature>
<evidence type="ECO:0000313" key="17">
    <source>
        <dbReference type="Proteomes" id="UP000297777"/>
    </source>
</evidence>
<evidence type="ECO:0000259" key="15">
    <source>
        <dbReference type="PROSITE" id="PS50011"/>
    </source>
</evidence>
<feature type="domain" description="Protein kinase" evidence="15">
    <location>
        <begin position="199"/>
        <end position="481"/>
    </location>
</feature>
<feature type="region of interest" description="Disordered" evidence="13">
    <location>
        <begin position="1077"/>
        <end position="1123"/>
    </location>
</feature>
<dbReference type="InterPro" id="IPR008271">
    <property type="entry name" value="Ser/Thr_kinase_AS"/>
</dbReference>
<evidence type="ECO:0000256" key="4">
    <source>
        <dbReference type="ARBA" id="ARBA00022527"/>
    </source>
</evidence>
<keyword evidence="9 12" id="KW-0067">ATP-binding</keyword>
<dbReference type="EC" id="2.7.11.1" evidence="3"/>
<feature type="compositionally biased region" description="Low complexity" evidence="13">
    <location>
        <begin position="1002"/>
        <end position="1013"/>
    </location>
</feature>
<feature type="region of interest" description="Disordered" evidence="13">
    <location>
        <begin position="995"/>
        <end position="1065"/>
    </location>
</feature>
<dbReference type="InterPro" id="IPR043024">
    <property type="entry name" value="KA1_sf_fungal"/>
</dbReference>
<feature type="signal peptide" evidence="14">
    <location>
        <begin position="1"/>
        <end position="22"/>
    </location>
</feature>
<comment type="catalytic activity">
    <reaction evidence="11">
        <text>L-seryl-[protein] + ATP = O-phospho-L-seryl-[protein] + ADP + H(+)</text>
        <dbReference type="Rhea" id="RHEA:17989"/>
        <dbReference type="Rhea" id="RHEA-COMP:9863"/>
        <dbReference type="Rhea" id="RHEA-COMP:11604"/>
        <dbReference type="ChEBI" id="CHEBI:15378"/>
        <dbReference type="ChEBI" id="CHEBI:29999"/>
        <dbReference type="ChEBI" id="CHEBI:30616"/>
        <dbReference type="ChEBI" id="CHEBI:83421"/>
        <dbReference type="ChEBI" id="CHEBI:456216"/>
        <dbReference type="EC" id="2.7.11.1"/>
    </reaction>
</comment>
<protein>
    <recommendedName>
        <fullName evidence="3">non-specific serine/threonine protein kinase</fullName>
        <ecNumber evidence="3">2.7.11.1</ecNumber>
    </recommendedName>
</protein>
<keyword evidence="7 12" id="KW-0547">Nucleotide-binding</keyword>
<feature type="region of interest" description="Disordered" evidence="13">
    <location>
        <begin position="809"/>
        <end position="865"/>
    </location>
</feature>
<dbReference type="Gene3D" id="1.10.510.10">
    <property type="entry name" value="Transferase(Phosphotransferase) domain 1"/>
    <property type="match status" value="1"/>
</dbReference>
<keyword evidence="8" id="KW-0418">Kinase</keyword>
<feature type="compositionally biased region" description="Low complexity" evidence="13">
    <location>
        <begin position="677"/>
        <end position="696"/>
    </location>
</feature>
<dbReference type="Gene3D" id="3.30.310.220">
    <property type="entry name" value="Fungal kinase associated-1 domain"/>
    <property type="match status" value="1"/>
</dbReference>
<dbReference type="SUPFAM" id="SSF56112">
    <property type="entry name" value="Protein kinase-like (PK-like)"/>
    <property type="match status" value="1"/>
</dbReference>
<feature type="compositionally biased region" description="Basic and acidic residues" evidence="13">
    <location>
        <begin position="944"/>
        <end position="953"/>
    </location>
</feature>
<dbReference type="PROSITE" id="PS00107">
    <property type="entry name" value="PROTEIN_KINASE_ATP"/>
    <property type="match status" value="1"/>
</dbReference>
<dbReference type="InterPro" id="IPR011009">
    <property type="entry name" value="Kinase-like_dom_sf"/>
</dbReference>
<dbReference type="GO" id="GO:0004674">
    <property type="term" value="F:protein serine/threonine kinase activity"/>
    <property type="evidence" value="ECO:0007669"/>
    <property type="project" value="UniProtKB-KW"/>
</dbReference>
<comment type="caution">
    <text evidence="16">The sequence shown here is derived from an EMBL/GenBank/DDBJ whole genome shotgun (WGS) entry which is preliminary data.</text>
</comment>
<dbReference type="FunFam" id="3.30.310.220:FF:000002">
    <property type="entry name" value="Serine/threonine protein kinase (Kcc4)"/>
    <property type="match status" value="1"/>
</dbReference>
<comment type="catalytic activity">
    <reaction evidence="10">
        <text>L-threonyl-[protein] + ATP = O-phospho-L-threonyl-[protein] + ADP + H(+)</text>
        <dbReference type="Rhea" id="RHEA:46608"/>
        <dbReference type="Rhea" id="RHEA-COMP:11060"/>
        <dbReference type="Rhea" id="RHEA-COMP:11605"/>
        <dbReference type="ChEBI" id="CHEBI:15378"/>
        <dbReference type="ChEBI" id="CHEBI:30013"/>
        <dbReference type="ChEBI" id="CHEBI:30616"/>
        <dbReference type="ChEBI" id="CHEBI:61977"/>
        <dbReference type="ChEBI" id="CHEBI:456216"/>
        <dbReference type="EC" id="2.7.11.1"/>
    </reaction>
</comment>
<dbReference type="PANTHER" id="PTHR24346:SF110">
    <property type="entry name" value="NON-SPECIFIC SERINE_THREONINE PROTEIN KINASE"/>
    <property type="match status" value="1"/>
</dbReference>
<evidence type="ECO:0000256" key="8">
    <source>
        <dbReference type="ARBA" id="ARBA00022777"/>
    </source>
</evidence>